<dbReference type="GO" id="GO:0005506">
    <property type="term" value="F:iron ion binding"/>
    <property type="evidence" value="ECO:0007669"/>
    <property type="project" value="InterPro"/>
</dbReference>
<dbReference type="PANTHER" id="PTHR11863">
    <property type="entry name" value="STEROL DESATURASE"/>
    <property type="match status" value="1"/>
</dbReference>
<proteinExistence type="predicted"/>
<evidence type="ECO:0000256" key="1">
    <source>
        <dbReference type="ARBA" id="ARBA00004370"/>
    </source>
</evidence>
<reference evidence="7" key="1">
    <citation type="submission" date="2023-08" db="EMBL/GenBank/DDBJ databases">
        <authorList>
            <person name="Chen Y."/>
            <person name="Shah S."/>
            <person name="Dougan E. K."/>
            <person name="Thang M."/>
            <person name="Chan C."/>
        </authorList>
    </citation>
    <scope>NUCLEOTIDE SEQUENCE</scope>
</reference>
<name>A0AA36MSA2_9DINO</name>
<keyword evidence="4 5" id="KW-0472">Membrane</keyword>
<evidence type="ECO:0000256" key="2">
    <source>
        <dbReference type="ARBA" id="ARBA00022692"/>
    </source>
</evidence>
<accession>A0AA36MSA2</accession>
<organism evidence="7 8">
    <name type="scientific">Effrenium voratum</name>
    <dbReference type="NCBI Taxonomy" id="2562239"/>
    <lineage>
        <taxon>Eukaryota</taxon>
        <taxon>Sar</taxon>
        <taxon>Alveolata</taxon>
        <taxon>Dinophyceae</taxon>
        <taxon>Suessiales</taxon>
        <taxon>Symbiodiniaceae</taxon>
        <taxon>Effrenium</taxon>
    </lineage>
</organism>
<protein>
    <recommendedName>
        <fullName evidence="6">Fatty acid hydroxylase domain-containing protein</fullName>
    </recommendedName>
</protein>
<sequence length="273" mass="30182">MWDGVLQGIGNLASAITALLLAEMVVMDVVLPPWIPTIEAFESLAGKWQAMAVLGIMNSSIAFWGIGGLFALPALLKVSRWKIQAKTCDASMLLRSLPLITFNHFLGAVLALPILRYTLPETSFDWRALPSTNVLARDVCVWLVVEEVLFFYVHRWLHENKKMYAAVHKLHHTWTAPVSLVAIYCNPFEHVVSNILPVLAGPVLCRSHAAAFGVFLFVGTIHTLAVHSGYWICDDKGMHDEHHAKFSVNYGVLGLMDALYGTYQLPAGTKSAD</sequence>
<feature type="transmembrane region" description="Helical" evidence="5">
    <location>
        <begin position="51"/>
        <end position="76"/>
    </location>
</feature>
<dbReference type="GO" id="GO:0016020">
    <property type="term" value="C:membrane"/>
    <property type="evidence" value="ECO:0007669"/>
    <property type="project" value="UniProtKB-SubCell"/>
</dbReference>
<evidence type="ECO:0000259" key="6">
    <source>
        <dbReference type="Pfam" id="PF04116"/>
    </source>
</evidence>
<feature type="transmembrane region" description="Helical" evidence="5">
    <location>
        <begin position="135"/>
        <end position="153"/>
    </location>
</feature>
<dbReference type="InterPro" id="IPR050307">
    <property type="entry name" value="Sterol_Desaturase_Related"/>
</dbReference>
<feature type="transmembrane region" description="Helical" evidence="5">
    <location>
        <begin position="97"/>
        <end position="115"/>
    </location>
</feature>
<evidence type="ECO:0000256" key="3">
    <source>
        <dbReference type="ARBA" id="ARBA00022989"/>
    </source>
</evidence>
<evidence type="ECO:0000313" key="7">
    <source>
        <dbReference type="EMBL" id="CAJ1377297.1"/>
    </source>
</evidence>
<evidence type="ECO:0000256" key="4">
    <source>
        <dbReference type="ARBA" id="ARBA00023136"/>
    </source>
</evidence>
<dbReference type="Proteomes" id="UP001178507">
    <property type="component" value="Unassembled WGS sequence"/>
</dbReference>
<evidence type="ECO:0000313" key="8">
    <source>
        <dbReference type="Proteomes" id="UP001178507"/>
    </source>
</evidence>
<keyword evidence="3 5" id="KW-1133">Transmembrane helix</keyword>
<dbReference type="AlphaFoldDB" id="A0AA36MSA2"/>
<evidence type="ECO:0000256" key="5">
    <source>
        <dbReference type="SAM" id="Phobius"/>
    </source>
</evidence>
<dbReference type="Pfam" id="PF04116">
    <property type="entry name" value="FA_hydroxylase"/>
    <property type="match status" value="1"/>
</dbReference>
<comment type="subcellular location">
    <subcellularLocation>
        <location evidence="1">Membrane</location>
    </subcellularLocation>
</comment>
<keyword evidence="2 5" id="KW-0812">Transmembrane</keyword>
<comment type="caution">
    <text evidence="7">The sequence shown here is derived from an EMBL/GenBank/DDBJ whole genome shotgun (WGS) entry which is preliminary data.</text>
</comment>
<feature type="transmembrane region" description="Helical" evidence="5">
    <location>
        <begin position="12"/>
        <end position="31"/>
    </location>
</feature>
<dbReference type="InterPro" id="IPR006694">
    <property type="entry name" value="Fatty_acid_hydroxylase"/>
</dbReference>
<feature type="domain" description="Fatty acid hydroxylase" evidence="6">
    <location>
        <begin position="140"/>
        <end position="262"/>
    </location>
</feature>
<dbReference type="GO" id="GO:0016491">
    <property type="term" value="F:oxidoreductase activity"/>
    <property type="evidence" value="ECO:0007669"/>
    <property type="project" value="InterPro"/>
</dbReference>
<dbReference type="GO" id="GO:0008610">
    <property type="term" value="P:lipid biosynthetic process"/>
    <property type="evidence" value="ECO:0007669"/>
    <property type="project" value="InterPro"/>
</dbReference>
<gene>
    <name evidence="7" type="ORF">EVOR1521_LOCUS6133</name>
</gene>
<dbReference type="EMBL" id="CAUJNA010000452">
    <property type="protein sequence ID" value="CAJ1377297.1"/>
    <property type="molecule type" value="Genomic_DNA"/>
</dbReference>
<keyword evidence="8" id="KW-1185">Reference proteome</keyword>